<protein>
    <submittedName>
        <fullName evidence="2">Transcriptional regulator</fullName>
    </submittedName>
</protein>
<gene>
    <name evidence="2" type="ORF">BB934_30795</name>
</gene>
<dbReference type="SUPFAM" id="SSF46785">
    <property type="entry name" value="Winged helix' DNA-binding domain"/>
    <property type="match status" value="1"/>
</dbReference>
<dbReference type="RefSeq" id="WP_099513759.1">
    <property type="nucleotide sequence ID" value="NZ_CP016617.1"/>
</dbReference>
<dbReference type="PROSITE" id="PS50987">
    <property type="entry name" value="HTH_ARSR_2"/>
    <property type="match status" value="1"/>
</dbReference>
<name>A0A1B2ERP8_9HYPH</name>
<dbReference type="CDD" id="cd00090">
    <property type="entry name" value="HTH_ARSR"/>
    <property type="match status" value="1"/>
</dbReference>
<dbReference type="NCBIfam" id="NF033788">
    <property type="entry name" value="HTH_metalloreg"/>
    <property type="match status" value="1"/>
</dbReference>
<evidence type="ECO:0000259" key="1">
    <source>
        <dbReference type="PROSITE" id="PS50987"/>
    </source>
</evidence>
<proteinExistence type="predicted"/>
<organism evidence="2">
    <name type="scientific">Microvirga ossetica</name>
    <dbReference type="NCBI Taxonomy" id="1882682"/>
    <lineage>
        <taxon>Bacteria</taxon>
        <taxon>Pseudomonadati</taxon>
        <taxon>Pseudomonadota</taxon>
        <taxon>Alphaproteobacteria</taxon>
        <taxon>Hyphomicrobiales</taxon>
        <taxon>Methylobacteriaceae</taxon>
        <taxon>Microvirga</taxon>
    </lineage>
</organism>
<evidence type="ECO:0000313" key="2">
    <source>
        <dbReference type="EMBL" id="ANY82654.1"/>
    </source>
</evidence>
<geneLocation type="plasmid" evidence="2">
    <name>unnamed1</name>
</geneLocation>
<feature type="domain" description="HTH arsR-type" evidence="1">
    <location>
        <begin position="1"/>
        <end position="106"/>
    </location>
</feature>
<reference evidence="2" key="1">
    <citation type="submission" date="2016-07" db="EMBL/GenBank/DDBJ databases">
        <title>Microvirga ossetica sp. nov. a new species of rhizobia isolated from root nodules of the legume species Vicia alpestris Steven originated from North Ossetia region in the Caucasus.</title>
        <authorList>
            <person name="Safronova V.I."/>
            <person name="Kuznetsova I.G."/>
            <person name="Sazanova A.L."/>
            <person name="Belimov A."/>
            <person name="Andronov E."/>
            <person name="Osledkin Y.S."/>
            <person name="Onishchuk O.P."/>
            <person name="Kurchak O.N."/>
            <person name="Shaposhnikov A.I."/>
            <person name="Willems A."/>
            <person name="Tikhonovich I.A."/>
        </authorList>
    </citation>
    <scope>NUCLEOTIDE SEQUENCE [LARGE SCALE GENOMIC DNA]</scope>
    <source>
        <strain evidence="2">V5/3M</strain>
        <plasmid evidence="2">unnamed1</plasmid>
    </source>
</reference>
<dbReference type="EMBL" id="CP016617">
    <property type="protein sequence ID" value="ANY82654.1"/>
    <property type="molecule type" value="Genomic_DNA"/>
</dbReference>
<dbReference type="Gene3D" id="1.10.10.10">
    <property type="entry name" value="Winged helix-like DNA-binding domain superfamily/Winged helix DNA-binding domain"/>
    <property type="match status" value="1"/>
</dbReference>
<dbReference type="SMART" id="SM00418">
    <property type="entry name" value="HTH_ARSR"/>
    <property type="match status" value="1"/>
</dbReference>
<dbReference type="OrthoDB" id="9790747at2"/>
<dbReference type="InterPro" id="IPR036388">
    <property type="entry name" value="WH-like_DNA-bd_sf"/>
</dbReference>
<dbReference type="Pfam" id="PF12840">
    <property type="entry name" value="HTH_20"/>
    <property type="match status" value="1"/>
</dbReference>
<dbReference type="InterPro" id="IPR011991">
    <property type="entry name" value="ArsR-like_HTH"/>
</dbReference>
<dbReference type="GO" id="GO:0003700">
    <property type="term" value="F:DNA-binding transcription factor activity"/>
    <property type="evidence" value="ECO:0007669"/>
    <property type="project" value="InterPro"/>
</dbReference>
<dbReference type="PANTHER" id="PTHR38600:SF2">
    <property type="entry name" value="SLL0088 PROTEIN"/>
    <property type="match status" value="1"/>
</dbReference>
<keyword evidence="2" id="KW-0614">Plasmid</keyword>
<dbReference type="InterPro" id="IPR036390">
    <property type="entry name" value="WH_DNA-bd_sf"/>
</dbReference>
<dbReference type="PANTHER" id="PTHR38600">
    <property type="entry name" value="TRANSCRIPTIONAL REGULATORY PROTEIN"/>
    <property type="match status" value="1"/>
</dbReference>
<dbReference type="InterPro" id="IPR001845">
    <property type="entry name" value="HTH_ArsR_DNA-bd_dom"/>
</dbReference>
<dbReference type="PRINTS" id="PR00778">
    <property type="entry name" value="HTHARSR"/>
</dbReference>
<sequence length="106" mass="11973">MPLDQTYAALSDPSRRAMLQRLAQTPELSISELAAPLPIALPTVMKHLDVLSRASLIHRHKTGRTVMISLAPQAMAEARAWLERTATFWSERIDRLATIVEEQEKR</sequence>
<dbReference type="KEGG" id="moc:BB934_30795"/>
<dbReference type="AlphaFoldDB" id="A0A1B2ERP8"/>
<accession>A0A1B2ERP8</accession>